<evidence type="ECO:0000313" key="3">
    <source>
        <dbReference type="EMBL" id="RXH94096.1"/>
    </source>
</evidence>
<reference evidence="3 4" key="1">
    <citation type="submission" date="2018-10" db="EMBL/GenBank/DDBJ databases">
        <title>A high-quality apple genome assembly.</title>
        <authorList>
            <person name="Hu J."/>
        </authorList>
    </citation>
    <scope>NUCLEOTIDE SEQUENCE [LARGE SCALE GENOMIC DNA]</scope>
    <source>
        <strain evidence="4">cv. HFTH1</strain>
        <tissue evidence="3">Young leaf</tissue>
    </source>
</reference>
<keyword evidence="4" id="KW-1185">Reference proteome</keyword>
<dbReference type="AlphaFoldDB" id="A0A498JG34"/>
<proteinExistence type="predicted"/>
<dbReference type="PANTHER" id="PTHR37222">
    <property type="entry name" value="OS02G0718000 PROTEIN"/>
    <property type="match status" value="1"/>
</dbReference>
<evidence type="ECO:0000256" key="2">
    <source>
        <dbReference type="SAM" id="Phobius"/>
    </source>
</evidence>
<feature type="transmembrane region" description="Helical" evidence="2">
    <location>
        <begin position="285"/>
        <end position="305"/>
    </location>
</feature>
<protein>
    <submittedName>
        <fullName evidence="3">Uncharacterized protein</fullName>
    </submittedName>
</protein>
<keyword evidence="2" id="KW-0812">Transmembrane</keyword>
<feature type="compositionally biased region" description="Polar residues" evidence="1">
    <location>
        <begin position="150"/>
        <end position="163"/>
    </location>
</feature>
<feature type="region of interest" description="Disordered" evidence="1">
    <location>
        <begin position="130"/>
        <end position="165"/>
    </location>
</feature>
<feature type="transmembrane region" description="Helical" evidence="2">
    <location>
        <begin position="201"/>
        <end position="220"/>
    </location>
</feature>
<gene>
    <name evidence="3" type="ORF">DVH24_016163</name>
</gene>
<sequence length="307" mass="34214">MAAKITRRFSSKLSRLSHPHSSLSASSTYLTAQKLQNPETPNCFAHSSNSTFSPNPFKSSSNPTITIERYIKSSNPKPINPNLIWVPNSKSITQNPEFKKTNLGRTFTQLCPSFSTNLYNPRFIGLSDQKPRFFSTSPSSSSSDSESEKPQNPSEYPSQNPNFKHQEIEGPTVERDLSTLANETREVLESMAKNMCSLSRALALLGLAQLGVGGWIWYITKSTPMPEVSVQSILAFGLPFTLAFMLRQSLKPIYFFKKMEEQGRLQILTLTLQIAKNLNVFFVRVRGVSFLCIAGLSVGVLYAALTR</sequence>
<dbReference type="Proteomes" id="UP000290289">
    <property type="component" value="Chromosome 7"/>
</dbReference>
<keyword evidence="2" id="KW-1133">Transmembrane helix</keyword>
<accession>A0A498JG34</accession>
<feature type="compositionally biased region" description="Low complexity" evidence="1">
    <location>
        <begin position="135"/>
        <end position="144"/>
    </location>
</feature>
<organism evidence="3 4">
    <name type="scientific">Malus domestica</name>
    <name type="common">Apple</name>
    <name type="synonym">Pyrus malus</name>
    <dbReference type="NCBI Taxonomy" id="3750"/>
    <lineage>
        <taxon>Eukaryota</taxon>
        <taxon>Viridiplantae</taxon>
        <taxon>Streptophyta</taxon>
        <taxon>Embryophyta</taxon>
        <taxon>Tracheophyta</taxon>
        <taxon>Spermatophyta</taxon>
        <taxon>Magnoliopsida</taxon>
        <taxon>eudicotyledons</taxon>
        <taxon>Gunneridae</taxon>
        <taxon>Pentapetalae</taxon>
        <taxon>rosids</taxon>
        <taxon>fabids</taxon>
        <taxon>Rosales</taxon>
        <taxon>Rosaceae</taxon>
        <taxon>Amygdaloideae</taxon>
        <taxon>Maleae</taxon>
        <taxon>Malus</taxon>
    </lineage>
</organism>
<evidence type="ECO:0000256" key="1">
    <source>
        <dbReference type="SAM" id="MobiDB-lite"/>
    </source>
</evidence>
<comment type="caution">
    <text evidence="3">The sequence shown here is derived from an EMBL/GenBank/DDBJ whole genome shotgun (WGS) entry which is preliminary data.</text>
</comment>
<name>A0A498JG34_MALDO</name>
<feature type="compositionally biased region" description="Basic residues" evidence="1">
    <location>
        <begin position="1"/>
        <end position="18"/>
    </location>
</feature>
<feature type="region of interest" description="Disordered" evidence="1">
    <location>
        <begin position="1"/>
        <end position="22"/>
    </location>
</feature>
<dbReference type="EMBL" id="RDQH01000333">
    <property type="protein sequence ID" value="RXH94096.1"/>
    <property type="molecule type" value="Genomic_DNA"/>
</dbReference>
<keyword evidence="2" id="KW-0472">Membrane</keyword>
<dbReference type="PANTHER" id="PTHR37222:SF1">
    <property type="entry name" value="OS02G0718000 PROTEIN"/>
    <property type="match status" value="1"/>
</dbReference>
<evidence type="ECO:0000313" key="4">
    <source>
        <dbReference type="Proteomes" id="UP000290289"/>
    </source>
</evidence>
<feature type="transmembrane region" description="Helical" evidence="2">
    <location>
        <begin position="232"/>
        <end position="250"/>
    </location>
</feature>